<accession>A0ABD0QN30</accession>
<sequence>VDKFSIEAVDLGQVYKIKIRHDNSLAGADWYLDQVEVVDVETEEVYMFLCERWLSTKKEDKRIERTFFVK</sequence>
<dbReference type="PANTHER" id="PTHR45901:SF3">
    <property type="entry name" value="LIPOXYGENASE HOMOLOGY DOMAIN-CONTAINING PROTEIN 1"/>
    <property type="match status" value="1"/>
</dbReference>
<dbReference type="Gene3D" id="2.60.60.20">
    <property type="entry name" value="PLAT/LH2 domain"/>
    <property type="match status" value="1"/>
</dbReference>
<reference evidence="3 4" key="1">
    <citation type="submission" date="2024-05" db="EMBL/GenBank/DDBJ databases">
        <title>Genome sequencing and assembly of Indian major carp, Cirrhinus mrigala (Hamilton, 1822).</title>
        <authorList>
            <person name="Mohindra V."/>
            <person name="Chowdhury L.M."/>
            <person name="Lal K."/>
            <person name="Jena J.K."/>
        </authorList>
    </citation>
    <scope>NUCLEOTIDE SEQUENCE [LARGE SCALE GENOMIC DNA]</scope>
    <source>
        <strain evidence="3">CM1030</strain>
        <tissue evidence="3">Blood</tissue>
    </source>
</reference>
<dbReference type="Proteomes" id="UP001529510">
    <property type="component" value="Unassembled WGS sequence"/>
</dbReference>
<dbReference type="PROSITE" id="PS50095">
    <property type="entry name" value="PLAT"/>
    <property type="match status" value="1"/>
</dbReference>
<comment type="caution">
    <text evidence="1">Lacks conserved residue(s) required for the propagation of feature annotation.</text>
</comment>
<protein>
    <recommendedName>
        <fullName evidence="2">PLAT domain-containing protein</fullName>
    </recommendedName>
</protein>
<evidence type="ECO:0000313" key="3">
    <source>
        <dbReference type="EMBL" id="KAL0187438.1"/>
    </source>
</evidence>
<evidence type="ECO:0000259" key="2">
    <source>
        <dbReference type="PROSITE" id="PS50095"/>
    </source>
</evidence>
<keyword evidence="4" id="KW-1185">Reference proteome</keyword>
<name>A0ABD0QN30_CIRMR</name>
<feature type="non-terminal residue" evidence="3">
    <location>
        <position position="70"/>
    </location>
</feature>
<dbReference type="Pfam" id="PF01477">
    <property type="entry name" value="PLAT"/>
    <property type="match status" value="1"/>
</dbReference>
<dbReference type="InterPro" id="IPR001024">
    <property type="entry name" value="PLAT/LH2_dom"/>
</dbReference>
<dbReference type="PANTHER" id="PTHR45901">
    <property type="entry name" value="PROTEIN CBG12474"/>
    <property type="match status" value="1"/>
</dbReference>
<organism evidence="3 4">
    <name type="scientific">Cirrhinus mrigala</name>
    <name type="common">Mrigala</name>
    <dbReference type="NCBI Taxonomy" id="683832"/>
    <lineage>
        <taxon>Eukaryota</taxon>
        <taxon>Metazoa</taxon>
        <taxon>Chordata</taxon>
        <taxon>Craniata</taxon>
        <taxon>Vertebrata</taxon>
        <taxon>Euteleostomi</taxon>
        <taxon>Actinopterygii</taxon>
        <taxon>Neopterygii</taxon>
        <taxon>Teleostei</taxon>
        <taxon>Ostariophysi</taxon>
        <taxon>Cypriniformes</taxon>
        <taxon>Cyprinidae</taxon>
        <taxon>Labeoninae</taxon>
        <taxon>Labeonini</taxon>
        <taxon>Cirrhinus</taxon>
    </lineage>
</organism>
<proteinExistence type="predicted"/>
<dbReference type="InterPro" id="IPR052970">
    <property type="entry name" value="Inner_ear_hair_cell_LOXHD"/>
</dbReference>
<dbReference type="AlphaFoldDB" id="A0ABD0QN30"/>
<feature type="non-terminal residue" evidence="3">
    <location>
        <position position="1"/>
    </location>
</feature>
<evidence type="ECO:0000256" key="1">
    <source>
        <dbReference type="PROSITE-ProRule" id="PRU00152"/>
    </source>
</evidence>
<feature type="domain" description="PLAT" evidence="2">
    <location>
        <begin position="1"/>
        <end position="68"/>
    </location>
</feature>
<dbReference type="SUPFAM" id="SSF49723">
    <property type="entry name" value="Lipase/lipooxygenase domain (PLAT/LH2 domain)"/>
    <property type="match status" value="1"/>
</dbReference>
<evidence type="ECO:0000313" key="4">
    <source>
        <dbReference type="Proteomes" id="UP001529510"/>
    </source>
</evidence>
<gene>
    <name evidence="3" type="ORF">M9458_019108</name>
</gene>
<comment type="caution">
    <text evidence="3">The sequence shown here is derived from an EMBL/GenBank/DDBJ whole genome shotgun (WGS) entry which is preliminary data.</text>
</comment>
<dbReference type="InterPro" id="IPR036392">
    <property type="entry name" value="PLAT/LH2_dom_sf"/>
</dbReference>
<dbReference type="EMBL" id="JAMKFB020000008">
    <property type="protein sequence ID" value="KAL0187438.1"/>
    <property type="molecule type" value="Genomic_DNA"/>
</dbReference>